<feature type="transmembrane region" description="Helical" evidence="7">
    <location>
        <begin position="366"/>
        <end position="388"/>
    </location>
</feature>
<feature type="transmembrane region" description="Helical" evidence="7">
    <location>
        <begin position="409"/>
        <end position="430"/>
    </location>
</feature>
<dbReference type="GO" id="GO:0005886">
    <property type="term" value="C:plasma membrane"/>
    <property type="evidence" value="ECO:0007669"/>
    <property type="project" value="UniProtKB-SubCell"/>
</dbReference>
<dbReference type="InterPro" id="IPR020846">
    <property type="entry name" value="MFS_dom"/>
</dbReference>
<dbReference type="Proteomes" id="UP001165074">
    <property type="component" value="Unassembled WGS sequence"/>
</dbReference>
<sequence length="506" mass="52514">MTARSGRPAETGLDPELRRLAVVVVLGAIMTILDSTIVNVAVNTLGRDFHTSLSTIQWVLTAYTLALAVTIPVTGWAVRRFGGRTMWIASLVLFITGSVLCGAAWSVGSLIAFRVVQAVGGGMLMPVGQTMLAAKAGPRRMGRVMSVVAVPAMLGPVVGPVLGGILVDDLAWRWMFFINVPVCAVALAAAFAWLPADTERVRDARLDVLGLVLLSPGLAALVYGLAQAGGGHGVSDPRVYGWVAAGAALIAAFAAHALRRRERALVDLGLFRDRAFTTSVTAMFVYVAAVFGVMFTSPVFFQAVRGDTPLRAGLLLAPMGIGAMITMPVAGRLTDRAGSRLPALAGLVLVLAGLAFFTRLDAHTGTLAPALAIFVVGLGQGTMMPSLMAAAYQRLDRAAVPAATAASNIVVRVGSSFGVAALAVALQIYLRRAFPATGGSVASAAAVRTPDALTRLAHAFAHGFWWAVAIAAVALVPITLIPGRPRDGLSVVEGDGAVAEPLDDRV</sequence>
<evidence type="ECO:0000256" key="5">
    <source>
        <dbReference type="ARBA" id="ARBA00022989"/>
    </source>
</evidence>
<gene>
    <name evidence="9" type="ORF">Airi02_020620</name>
</gene>
<dbReference type="Pfam" id="PF07690">
    <property type="entry name" value="MFS_1"/>
    <property type="match status" value="1"/>
</dbReference>
<keyword evidence="4 7" id="KW-0812">Transmembrane</keyword>
<keyword evidence="10" id="KW-1185">Reference proteome</keyword>
<dbReference type="PANTHER" id="PTHR23501">
    <property type="entry name" value="MAJOR FACILITATOR SUPERFAMILY"/>
    <property type="match status" value="1"/>
</dbReference>
<feature type="transmembrane region" description="Helical" evidence="7">
    <location>
        <begin position="239"/>
        <end position="258"/>
    </location>
</feature>
<dbReference type="CDD" id="cd17503">
    <property type="entry name" value="MFS_LmrB_MDR_like"/>
    <property type="match status" value="1"/>
</dbReference>
<evidence type="ECO:0000256" key="1">
    <source>
        <dbReference type="ARBA" id="ARBA00004651"/>
    </source>
</evidence>
<dbReference type="AlphaFoldDB" id="A0A9W6RYX5"/>
<dbReference type="EMBL" id="BSTK01000003">
    <property type="protein sequence ID" value="GLY84133.1"/>
    <property type="molecule type" value="Genomic_DNA"/>
</dbReference>
<evidence type="ECO:0000256" key="2">
    <source>
        <dbReference type="ARBA" id="ARBA00022448"/>
    </source>
</evidence>
<name>A0A9W6RYX5_9ACTN</name>
<keyword evidence="6 7" id="KW-0472">Membrane</keyword>
<accession>A0A9W6RYX5</accession>
<keyword evidence="5 7" id="KW-1133">Transmembrane helix</keyword>
<dbReference type="SUPFAM" id="SSF103473">
    <property type="entry name" value="MFS general substrate transporter"/>
    <property type="match status" value="1"/>
</dbReference>
<keyword evidence="3" id="KW-1003">Cell membrane</keyword>
<feature type="transmembrane region" description="Helical" evidence="7">
    <location>
        <begin position="144"/>
        <end position="166"/>
    </location>
</feature>
<evidence type="ECO:0000313" key="9">
    <source>
        <dbReference type="EMBL" id="GLY84133.1"/>
    </source>
</evidence>
<feature type="transmembrane region" description="Helical" evidence="7">
    <location>
        <begin position="310"/>
        <end position="329"/>
    </location>
</feature>
<dbReference type="InterPro" id="IPR011701">
    <property type="entry name" value="MFS"/>
</dbReference>
<feature type="transmembrane region" description="Helical" evidence="7">
    <location>
        <begin position="172"/>
        <end position="194"/>
    </location>
</feature>
<dbReference type="Gene3D" id="1.20.1720.10">
    <property type="entry name" value="Multidrug resistance protein D"/>
    <property type="match status" value="1"/>
</dbReference>
<reference evidence="9" key="1">
    <citation type="submission" date="2023-03" db="EMBL/GenBank/DDBJ databases">
        <title>Actinoallomurus iriomotensis NBRC 103684.</title>
        <authorList>
            <person name="Ichikawa N."/>
            <person name="Sato H."/>
            <person name="Tonouchi N."/>
        </authorList>
    </citation>
    <scope>NUCLEOTIDE SEQUENCE</scope>
    <source>
        <strain evidence="9">NBRC 103684</strain>
    </source>
</reference>
<protein>
    <submittedName>
        <fullName evidence="9">MFS transporter</fullName>
    </submittedName>
</protein>
<dbReference type="InterPro" id="IPR036259">
    <property type="entry name" value="MFS_trans_sf"/>
</dbReference>
<feature type="transmembrane region" description="Helical" evidence="7">
    <location>
        <begin position="341"/>
        <end position="360"/>
    </location>
</feature>
<dbReference type="InterPro" id="IPR004638">
    <property type="entry name" value="EmrB-like"/>
</dbReference>
<evidence type="ECO:0000256" key="6">
    <source>
        <dbReference type="ARBA" id="ARBA00023136"/>
    </source>
</evidence>
<evidence type="ECO:0000259" key="8">
    <source>
        <dbReference type="PROSITE" id="PS50850"/>
    </source>
</evidence>
<keyword evidence="2" id="KW-0813">Transport</keyword>
<feature type="transmembrane region" description="Helical" evidence="7">
    <location>
        <begin position="111"/>
        <end position="132"/>
    </location>
</feature>
<organism evidence="9 10">
    <name type="scientific">Actinoallomurus iriomotensis</name>
    <dbReference type="NCBI Taxonomy" id="478107"/>
    <lineage>
        <taxon>Bacteria</taxon>
        <taxon>Bacillati</taxon>
        <taxon>Actinomycetota</taxon>
        <taxon>Actinomycetes</taxon>
        <taxon>Streptosporangiales</taxon>
        <taxon>Thermomonosporaceae</taxon>
        <taxon>Actinoallomurus</taxon>
    </lineage>
</organism>
<dbReference type="NCBIfam" id="TIGR00711">
    <property type="entry name" value="efflux_EmrB"/>
    <property type="match status" value="1"/>
</dbReference>
<dbReference type="GO" id="GO:0022857">
    <property type="term" value="F:transmembrane transporter activity"/>
    <property type="evidence" value="ECO:0007669"/>
    <property type="project" value="InterPro"/>
</dbReference>
<proteinExistence type="predicted"/>
<feature type="transmembrane region" description="Helical" evidence="7">
    <location>
        <begin position="463"/>
        <end position="481"/>
    </location>
</feature>
<comment type="subcellular location">
    <subcellularLocation>
        <location evidence="1">Cell membrane</location>
        <topology evidence="1">Multi-pass membrane protein</topology>
    </subcellularLocation>
</comment>
<dbReference type="PROSITE" id="PS50850">
    <property type="entry name" value="MFS"/>
    <property type="match status" value="1"/>
</dbReference>
<evidence type="ECO:0000313" key="10">
    <source>
        <dbReference type="Proteomes" id="UP001165074"/>
    </source>
</evidence>
<dbReference type="Gene3D" id="1.20.1250.20">
    <property type="entry name" value="MFS general substrate transporter like domains"/>
    <property type="match status" value="1"/>
</dbReference>
<feature type="domain" description="Major facilitator superfamily (MFS) profile" evidence="8">
    <location>
        <begin position="20"/>
        <end position="486"/>
    </location>
</feature>
<feature type="transmembrane region" description="Helical" evidence="7">
    <location>
        <begin position="279"/>
        <end position="304"/>
    </location>
</feature>
<feature type="transmembrane region" description="Helical" evidence="7">
    <location>
        <begin position="58"/>
        <end position="78"/>
    </location>
</feature>
<feature type="transmembrane region" description="Helical" evidence="7">
    <location>
        <begin position="20"/>
        <end position="38"/>
    </location>
</feature>
<dbReference type="RefSeq" id="WP_285569140.1">
    <property type="nucleotide sequence ID" value="NZ_BSTK01000003.1"/>
</dbReference>
<feature type="transmembrane region" description="Helical" evidence="7">
    <location>
        <begin position="85"/>
        <end position="105"/>
    </location>
</feature>
<comment type="caution">
    <text evidence="9">The sequence shown here is derived from an EMBL/GenBank/DDBJ whole genome shotgun (WGS) entry which is preliminary data.</text>
</comment>
<feature type="transmembrane region" description="Helical" evidence="7">
    <location>
        <begin position="206"/>
        <end position="227"/>
    </location>
</feature>
<evidence type="ECO:0000256" key="3">
    <source>
        <dbReference type="ARBA" id="ARBA00022475"/>
    </source>
</evidence>
<evidence type="ECO:0000256" key="7">
    <source>
        <dbReference type="SAM" id="Phobius"/>
    </source>
</evidence>
<dbReference type="PANTHER" id="PTHR23501:SF1">
    <property type="entry name" value="TRANSPORT PROTEIN HSRA-RELATED"/>
    <property type="match status" value="1"/>
</dbReference>
<evidence type="ECO:0000256" key="4">
    <source>
        <dbReference type="ARBA" id="ARBA00022692"/>
    </source>
</evidence>